<dbReference type="PANTHER" id="PTHR46401:SF2">
    <property type="entry name" value="GLYCOSYLTRANSFERASE WBBK-RELATED"/>
    <property type="match status" value="1"/>
</dbReference>
<feature type="domain" description="Glycosyl transferase family 1" evidence="2">
    <location>
        <begin position="184"/>
        <end position="335"/>
    </location>
</feature>
<gene>
    <name evidence="3" type="ORF">GZH47_08355</name>
</gene>
<dbReference type="EMBL" id="CP048286">
    <property type="protein sequence ID" value="QHW30860.1"/>
    <property type="molecule type" value="Genomic_DNA"/>
</dbReference>
<reference evidence="3 4" key="1">
    <citation type="submission" date="2020-02" db="EMBL/GenBank/DDBJ databases">
        <title>Paenibacillus sp. nov., isolated from rhizosphere soil of tomato.</title>
        <authorList>
            <person name="Weon H.-Y."/>
            <person name="Lee S.A."/>
        </authorList>
    </citation>
    <scope>NUCLEOTIDE SEQUENCE [LARGE SCALE GENOMIC DNA]</scope>
    <source>
        <strain evidence="3 4">14171R-81</strain>
    </source>
</reference>
<dbReference type="Proteomes" id="UP000479114">
    <property type="component" value="Chromosome"/>
</dbReference>
<dbReference type="AlphaFoldDB" id="A0A6C0NXB2"/>
<dbReference type="Gene3D" id="3.40.50.2000">
    <property type="entry name" value="Glycogen Phosphorylase B"/>
    <property type="match status" value="1"/>
</dbReference>
<keyword evidence="4" id="KW-1185">Reference proteome</keyword>
<proteinExistence type="predicted"/>
<dbReference type="CDD" id="cd03801">
    <property type="entry name" value="GT4_PimA-like"/>
    <property type="match status" value="1"/>
</dbReference>
<dbReference type="SUPFAM" id="SSF53756">
    <property type="entry name" value="UDP-Glycosyltransferase/glycogen phosphorylase"/>
    <property type="match status" value="1"/>
</dbReference>
<accession>A0A6C0NXB2</accession>
<dbReference type="GO" id="GO:0009103">
    <property type="term" value="P:lipopolysaccharide biosynthetic process"/>
    <property type="evidence" value="ECO:0007669"/>
    <property type="project" value="TreeGrafter"/>
</dbReference>
<keyword evidence="1 3" id="KW-0808">Transferase</keyword>
<dbReference type="InterPro" id="IPR001296">
    <property type="entry name" value="Glyco_trans_1"/>
</dbReference>
<dbReference type="PANTHER" id="PTHR46401">
    <property type="entry name" value="GLYCOSYLTRANSFERASE WBBK-RELATED"/>
    <property type="match status" value="1"/>
</dbReference>
<protein>
    <submittedName>
        <fullName evidence="3">Glycosyltransferase family 4 protein</fullName>
    </submittedName>
</protein>
<evidence type="ECO:0000313" key="4">
    <source>
        <dbReference type="Proteomes" id="UP000479114"/>
    </source>
</evidence>
<name>A0A6C0NXB2_9BACL</name>
<evidence type="ECO:0000259" key="2">
    <source>
        <dbReference type="Pfam" id="PF00534"/>
    </source>
</evidence>
<dbReference type="KEGG" id="prz:GZH47_08355"/>
<organism evidence="3 4">
    <name type="scientific">Paenibacillus rhizovicinus</name>
    <dbReference type="NCBI Taxonomy" id="2704463"/>
    <lineage>
        <taxon>Bacteria</taxon>
        <taxon>Bacillati</taxon>
        <taxon>Bacillota</taxon>
        <taxon>Bacilli</taxon>
        <taxon>Bacillales</taxon>
        <taxon>Paenibacillaceae</taxon>
        <taxon>Paenibacillus</taxon>
    </lineage>
</organism>
<dbReference type="Pfam" id="PF00534">
    <property type="entry name" value="Glycos_transf_1"/>
    <property type="match status" value="1"/>
</dbReference>
<dbReference type="GO" id="GO:0016757">
    <property type="term" value="F:glycosyltransferase activity"/>
    <property type="evidence" value="ECO:0007669"/>
    <property type="project" value="InterPro"/>
</dbReference>
<evidence type="ECO:0000313" key="3">
    <source>
        <dbReference type="EMBL" id="QHW30860.1"/>
    </source>
</evidence>
<sequence>MNNDTVIFYAPVGTDLPPHLLGGGEIGCRRTREILMDGGYKVITIDKPNMGGGLIKYVKSAFNGYRLILKNLLNNKKAILYIVGFYEKNILLEWIILLTGKMLKYKIIYEARNGRMVKAYQEYGKIYKMLMDFILKKADIVFCQGIEYMEFIKQKYRKHSVYTPNYVLNKNLRKYNANRPLEIIQLIYFGRVTESKNVSVLIDTCGQLLNRGYRVEATIIGAYSEEYKEILVQRIVELGIPDITIRILGQLPFDQISTELQKAHFFIFPSQEKKEGHSNSLTEAMTFGVVPVVSAVGFNSSIVAMPELVVNEIDAEKYVNIIDKIIQDDSWSRYSLSSYNRAKENYTEDSVKESILTAIGKISC</sequence>
<evidence type="ECO:0000256" key="1">
    <source>
        <dbReference type="ARBA" id="ARBA00022679"/>
    </source>
</evidence>
<dbReference type="RefSeq" id="WP_162639669.1">
    <property type="nucleotide sequence ID" value="NZ_CP048286.1"/>
</dbReference>